<evidence type="ECO:0000259" key="1">
    <source>
        <dbReference type="Pfam" id="PF24911"/>
    </source>
</evidence>
<dbReference type="InterPro" id="IPR056905">
    <property type="entry name" value="YfjL_C"/>
</dbReference>
<organism evidence="2 3">
    <name type="scientific">Lysinibacillus louembei</name>
    <dbReference type="NCBI Taxonomy" id="1470088"/>
    <lineage>
        <taxon>Bacteria</taxon>
        <taxon>Bacillati</taxon>
        <taxon>Bacillota</taxon>
        <taxon>Bacilli</taxon>
        <taxon>Bacillales</taxon>
        <taxon>Bacillaceae</taxon>
        <taxon>Lysinibacillus</taxon>
    </lineage>
</organism>
<gene>
    <name evidence="2" type="ORF">R6U77_00580</name>
</gene>
<accession>A0ABZ0RZA2</accession>
<dbReference type="EMBL" id="CP137624">
    <property type="protein sequence ID" value="WPK12215.1"/>
    <property type="molecule type" value="Genomic_DNA"/>
</dbReference>
<protein>
    <recommendedName>
        <fullName evidence="1">YfjL-like C-terminal domain-containing protein</fullName>
    </recommendedName>
</protein>
<feature type="domain" description="YfjL-like C-terminal" evidence="1">
    <location>
        <begin position="27"/>
        <end position="131"/>
    </location>
</feature>
<evidence type="ECO:0000313" key="2">
    <source>
        <dbReference type="EMBL" id="WPK12215.1"/>
    </source>
</evidence>
<sequence length="152" mass="17726">MPKNIVDFTLHYDSTDGDISQQWSEESSKYVQDLLQELPIRVSVTYSIQVPIDLIKSQPYWKPNISLPVKPSIYIESSFYDGETKEDFLQLANEVQQRLNNSDMLYDSVLIMTDEEFDNSDGSKKGYASTYYESRYRVLFKATDKITARMLY</sequence>
<dbReference type="Proteomes" id="UP001322664">
    <property type="component" value="Chromosome"/>
</dbReference>
<proteinExistence type="predicted"/>
<evidence type="ECO:0000313" key="3">
    <source>
        <dbReference type="Proteomes" id="UP001322664"/>
    </source>
</evidence>
<keyword evidence="3" id="KW-1185">Reference proteome</keyword>
<name>A0ABZ0RZA2_9BACI</name>
<dbReference type="Pfam" id="PF24911">
    <property type="entry name" value="YfjL_C"/>
    <property type="match status" value="1"/>
</dbReference>
<reference evidence="2 3" key="1">
    <citation type="submission" date="2023-09" db="EMBL/GenBank/DDBJ databases">
        <authorList>
            <person name="Page C.A."/>
            <person name="Perez-Diaz I.M."/>
        </authorList>
    </citation>
    <scope>NUCLEOTIDE SEQUENCE [LARGE SCALE GENOMIC DNA]</scope>
    <source>
        <strain evidence="2 3">Ll15</strain>
    </source>
</reference>
<dbReference type="RefSeq" id="WP_319836999.1">
    <property type="nucleotide sequence ID" value="NZ_CP137624.1"/>
</dbReference>